<accession>U4LMI7</accession>
<keyword evidence="2" id="KW-1185">Reference proteome</keyword>
<dbReference type="EMBL" id="HF935442">
    <property type="protein sequence ID" value="CCX30560.1"/>
    <property type="molecule type" value="Genomic_DNA"/>
</dbReference>
<reference evidence="1 2" key="1">
    <citation type="journal article" date="2013" name="PLoS Genet.">
        <title>The genome and development-dependent transcriptomes of Pyronema confluens: a window into fungal evolution.</title>
        <authorList>
            <person name="Traeger S."/>
            <person name="Altegoer F."/>
            <person name="Freitag M."/>
            <person name="Gabaldon T."/>
            <person name="Kempken F."/>
            <person name="Kumar A."/>
            <person name="Marcet-Houben M."/>
            <person name="Poggeler S."/>
            <person name="Stajich J.E."/>
            <person name="Nowrousian M."/>
        </authorList>
    </citation>
    <scope>NUCLEOTIDE SEQUENCE [LARGE SCALE GENOMIC DNA]</scope>
    <source>
        <strain evidence="2">CBS 100304</strain>
        <tissue evidence="1">Vegetative mycelium</tissue>
    </source>
</reference>
<dbReference type="Proteomes" id="UP000018144">
    <property type="component" value="Unassembled WGS sequence"/>
</dbReference>
<gene>
    <name evidence="1" type="ORF">PCON_08759</name>
</gene>
<sequence>MATPEFNIVIDSIARSIYRGVCAHIYLAPRYVNPDNDVADTTAVLEAFARVNRICDRQPENSPD</sequence>
<proteinExistence type="predicted"/>
<name>U4LMI7_PYROM</name>
<evidence type="ECO:0000313" key="1">
    <source>
        <dbReference type="EMBL" id="CCX30560.1"/>
    </source>
</evidence>
<dbReference type="AlphaFoldDB" id="U4LMI7"/>
<protein>
    <submittedName>
        <fullName evidence="1">Uncharacterized protein</fullName>
    </submittedName>
</protein>
<evidence type="ECO:0000313" key="2">
    <source>
        <dbReference type="Proteomes" id="UP000018144"/>
    </source>
</evidence>
<organism evidence="1 2">
    <name type="scientific">Pyronema omphalodes (strain CBS 100304)</name>
    <name type="common">Pyronema confluens</name>
    <dbReference type="NCBI Taxonomy" id="1076935"/>
    <lineage>
        <taxon>Eukaryota</taxon>
        <taxon>Fungi</taxon>
        <taxon>Dikarya</taxon>
        <taxon>Ascomycota</taxon>
        <taxon>Pezizomycotina</taxon>
        <taxon>Pezizomycetes</taxon>
        <taxon>Pezizales</taxon>
        <taxon>Pyronemataceae</taxon>
        <taxon>Pyronema</taxon>
    </lineage>
</organism>